<dbReference type="EMBL" id="JAHLJV010000016">
    <property type="protein sequence ID" value="KAK1595243.1"/>
    <property type="molecule type" value="Genomic_DNA"/>
</dbReference>
<evidence type="ECO:0000313" key="2">
    <source>
        <dbReference type="Proteomes" id="UP001230504"/>
    </source>
</evidence>
<comment type="caution">
    <text evidence="1">The sequence shown here is derived from an EMBL/GenBank/DDBJ whole genome shotgun (WGS) entry which is preliminary data.</text>
</comment>
<protein>
    <submittedName>
        <fullName evidence="1">Uncharacterized protein</fullName>
    </submittedName>
</protein>
<reference evidence="1" key="1">
    <citation type="submission" date="2021-06" db="EMBL/GenBank/DDBJ databases">
        <title>Comparative genomics, transcriptomics and evolutionary studies reveal genomic signatures of adaptation to plant cell wall in hemibiotrophic fungi.</title>
        <authorList>
            <consortium name="DOE Joint Genome Institute"/>
            <person name="Baroncelli R."/>
            <person name="Diaz J.F."/>
            <person name="Benocci T."/>
            <person name="Peng M."/>
            <person name="Battaglia E."/>
            <person name="Haridas S."/>
            <person name="Andreopoulos W."/>
            <person name="Labutti K."/>
            <person name="Pangilinan J."/>
            <person name="Floch G.L."/>
            <person name="Makela M.R."/>
            <person name="Henrissat B."/>
            <person name="Grigoriev I.V."/>
            <person name="Crouch J.A."/>
            <person name="De Vries R.P."/>
            <person name="Sukno S.A."/>
            <person name="Thon M.R."/>
        </authorList>
    </citation>
    <scope>NUCLEOTIDE SEQUENCE</scope>
    <source>
        <strain evidence="1">CBS 125086</strain>
    </source>
</reference>
<dbReference type="GeneID" id="85434917"/>
<gene>
    <name evidence="1" type="ORF">LY79DRAFT_107805</name>
</gene>
<accession>A0AAD8Q4C7</accession>
<name>A0AAD8Q4C7_9PEZI</name>
<organism evidence="1 2">
    <name type="scientific">Colletotrichum navitas</name>
    <dbReference type="NCBI Taxonomy" id="681940"/>
    <lineage>
        <taxon>Eukaryota</taxon>
        <taxon>Fungi</taxon>
        <taxon>Dikarya</taxon>
        <taxon>Ascomycota</taxon>
        <taxon>Pezizomycotina</taxon>
        <taxon>Sordariomycetes</taxon>
        <taxon>Hypocreomycetidae</taxon>
        <taxon>Glomerellales</taxon>
        <taxon>Glomerellaceae</taxon>
        <taxon>Colletotrichum</taxon>
        <taxon>Colletotrichum graminicola species complex</taxon>
    </lineage>
</organism>
<evidence type="ECO:0000313" key="1">
    <source>
        <dbReference type="EMBL" id="KAK1595243.1"/>
    </source>
</evidence>
<dbReference type="RefSeq" id="XP_060416290.1">
    <property type="nucleotide sequence ID" value="XM_060550677.1"/>
</dbReference>
<dbReference type="Proteomes" id="UP001230504">
    <property type="component" value="Unassembled WGS sequence"/>
</dbReference>
<proteinExistence type="predicted"/>
<dbReference type="AlphaFoldDB" id="A0AAD8Q4C7"/>
<keyword evidence="2" id="KW-1185">Reference proteome</keyword>
<sequence length="136" mass="15845">MGHLLRAWLTWGWWEVVRKCFERRGDQTHGRRGRAWGESIQQWRAYAHKTGCARFALFTGGHQKAYNGASARSWILVFCKKGNSGICSEDDFLSSFSFWHWLGHTGRPPLTLRHLVVWPKRCFFPLGKERRGPNIS</sequence>